<gene>
    <name evidence="2" type="ORF">MTR67_012975</name>
</gene>
<organism evidence="2 3">
    <name type="scientific">Solanum verrucosum</name>
    <dbReference type="NCBI Taxonomy" id="315347"/>
    <lineage>
        <taxon>Eukaryota</taxon>
        <taxon>Viridiplantae</taxon>
        <taxon>Streptophyta</taxon>
        <taxon>Embryophyta</taxon>
        <taxon>Tracheophyta</taxon>
        <taxon>Spermatophyta</taxon>
        <taxon>Magnoliopsida</taxon>
        <taxon>eudicotyledons</taxon>
        <taxon>Gunneridae</taxon>
        <taxon>Pentapetalae</taxon>
        <taxon>asterids</taxon>
        <taxon>lamiids</taxon>
        <taxon>Solanales</taxon>
        <taxon>Solanaceae</taxon>
        <taxon>Solanoideae</taxon>
        <taxon>Solaneae</taxon>
        <taxon>Solanum</taxon>
    </lineage>
</organism>
<dbReference type="SUPFAM" id="SSF53098">
    <property type="entry name" value="Ribonuclease H-like"/>
    <property type="match status" value="1"/>
</dbReference>
<dbReference type="Gene3D" id="3.30.420.10">
    <property type="entry name" value="Ribonuclease H-like superfamily/Ribonuclease H"/>
    <property type="match status" value="1"/>
</dbReference>
<dbReference type="GO" id="GO:0003676">
    <property type="term" value="F:nucleic acid binding"/>
    <property type="evidence" value="ECO:0007669"/>
    <property type="project" value="InterPro"/>
</dbReference>
<dbReference type="AlphaFoldDB" id="A0AAF0QE44"/>
<accession>A0AAF0QE44</accession>
<dbReference type="PROSITE" id="PS50994">
    <property type="entry name" value="INTEGRASE"/>
    <property type="match status" value="1"/>
</dbReference>
<evidence type="ECO:0000313" key="3">
    <source>
        <dbReference type="Proteomes" id="UP001234989"/>
    </source>
</evidence>
<feature type="domain" description="Integrase catalytic" evidence="1">
    <location>
        <begin position="1"/>
        <end position="101"/>
    </location>
</feature>
<evidence type="ECO:0000313" key="2">
    <source>
        <dbReference type="EMBL" id="WMV19590.1"/>
    </source>
</evidence>
<name>A0AAF0QE44_SOLVR</name>
<dbReference type="InterPro" id="IPR012337">
    <property type="entry name" value="RNaseH-like_sf"/>
</dbReference>
<dbReference type="PANTHER" id="PTHR45835">
    <property type="entry name" value="YALI0A06105P"/>
    <property type="match status" value="1"/>
</dbReference>
<dbReference type="InterPro" id="IPR001584">
    <property type="entry name" value="Integrase_cat-core"/>
</dbReference>
<dbReference type="InterPro" id="IPR036397">
    <property type="entry name" value="RNaseH_sf"/>
</dbReference>
<sequence length="132" mass="15426">MTKSAHIIPIKVSFSTEYYAKFSIWEMKGLGTRVKLSTTFHPQIEGQVEHTIQTFEDVLRSCMMDFKGNWDDHLPLIEFTYNNSYHSSICMAPFEAFFFFYSRRCIYPSGWFEVGKTALIGPELMHEDMKKG</sequence>
<keyword evidence="3" id="KW-1185">Reference proteome</keyword>
<dbReference type="EMBL" id="CP133614">
    <property type="protein sequence ID" value="WMV19590.1"/>
    <property type="molecule type" value="Genomic_DNA"/>
</dbReference>
<dbReference type="PANTHER" id="PTHR45835:SF91">
    <property type="entry name" value="RETROTRANSPOSON, TY3-GYPSY SUBCLASS-LIKE PROTEIN"/>
    <property type="match status" value="1"/>
</dbReference>
<dbReference type="GO" id="GO:0015074">
    <property type="term" value="P:DNA integration"/>
    <property type="evidence" value="ECO:0007669"/>
    <property type="project" value="InterPro"/>
</dbReference>
<protein>
    <recommendedName>
        <fullName evidence="1">Integrase catalytic domain-containing protein</fullName>
    </recommendedName>
</protein>
<reference evidence="2" key="1">
    <citation type="submission" date="2023-08" db="EMBL/GenBank/DDBJ databases">
        <title>A de novo genome assembly of Solanum verrucosum Schlechtendal, a Mexican diploid species geographically isolated from the other diploid A-genome species in potato relatives.</title>
        <authorList>
            <person name="Hosaka K."/>
        </authorList>
    </citation>
    <scope>NUCLEOTIDE SEQUENCE</scope>
    <source>
        <tissue evidence="2">Young leaves</tissue>
    </source>
</reference>
<proteinExistence type="predicted"/>
<evidence type="ECO:0000259" key="1">
    <source>
        <dbReference type="PROSITE" id="PS50994"/>
    </source>
</evidence>
<dbReference type="Proteomes" id="UP001234989">
    <property type="component" value="Chromosome 3"/>
</dbReference>